<proteinExistence type="inferred from homology"/>
<dbReference type="SUPFAM" id="SSF53649">
    <property type="entry name" value="Alkaline phosphatase-like"/>
    <property type="match status" value="1"/>
</dbReference>
<accession>E8R5G0</accession>
<evidence type="ECO:0000259" key="4">
    <source>
        <dbReference type="Pfam" id="PF00884"/>
    </source>
</evidence>
<organism evidence="5 6">
    <name type="scientific">Isosphaera pallida (strain ATCC 43644 / DSM 9630 / IS1B)</name>
    <dbReference type="NCBI Taxonomy" id="575540"/>
    <lineage>
        <taxon>Bacteria</taxon>
        <taxon>Pseudomonadati</taxon>
        <taxon>Planctomycetota</taxon>
        <taxon>Planctomycetia</taxon>
        <taxon>Isosphaerales</taxon>
        <taxon>Isosphaeraceae</taxon>
        <taxon>Isosphaera</taxon>
    </lineage>
</organism>
<dbReference type="STRING" id="575540.Isop_0104"/>
<name>E8R5G0_ISOPI</name>
<sequence>MDAVPSAPVVGDYGSAGSITAASWSRARHIGWLDRARWVLAFVTVGIGVGLAESGWLLYRQMRGDRLEIDVHPEFLWLTPLAQGAWGLLAGLLVAGFSWVLPRLTAITAPFLLGFLGTLAIACWFAELEPWARLILSLGAGFQAARWLRGSSPSSISTGPQRPSRVGEVDDPCFEQGDGDRLGLVARAAPIMICLSLGVMVWSLARQEWRQRPQGASSFPPVATIPGPELHATTPAASANTATAPPLPTNRTAIRNVVWIVLDTVRADALSHLGYHRETTPKLDAWARRGVTFERAIAPCSWTFPSHASMFTGLTQESYDPDLKLVLPDRAYTIAERYSDADYRTAGFVGNSSCCTQWFGLHQGFQRFDTHLLDPIVALRQPASGRRLLNVLAQSWDWVARKLDLPAPQRIPPLYRRFHSANDLNAKALAWLRRHDDRPFFLFLNYYDVHAPFLPKTTTNPRFGRPIEHWYEYAIVRMFYDLDPSRTAPSVLQFVRDAYDQCLADLDSAIDELLSELERTGRLEETLVIITSDHGESFGEHGQFGHGRLLHQEESWVPLILIAPGSPALPAGKRISTPVSLLDLPATVLDLTNHANDGTCRPAFPGQSLRRFWSQTTAQREESLPSDTTEAVYSELLPLTPDFLQHPTHHNRPLRLLVAGRYTFFRNREGREWLFDLENDPGETVNLIDSDDPVHQEAAQRLRAALAERIGRQTRF</sequence>
<dbReference type="Proteomes" id="UP000008631">
    <property type="component" value="Chromosome"/>
</dbReference>
<dbReference type="CDD" id="cd16148">
    <property type="entry name" value="sulfatase_like"/>
    <property type="match status" value="1"/>
</dbReference>
<dbReference type="GO" id="GO:0004065">
    <property type="term" value="F:arylsulfatase activity"/>
    <property type="evidence" value="ECO:0007669"/>
    <property type="project" value="TreeGrafter"/>
</dbReference>
<reference key="1">
    <citation type="submission" date="2010-11" db="EMBL/GenBank/DDBJ databases">
        <title>The complete sequence of chromosome of Isophaera pallida ATCC 43644.</title>
        <authorList>
            <consortium name="US DOE Joint Genome Institute (JGI-PGF)"/>
            <person name="Lucas S."/>
            <person name="Copeland A."/>
            <person name="Lapidus A."/>
            <person name="Bruce D."/>
            <person name="Goodwin L."/>
            <person name="Pitluck S."/>
            <person name="Kyrpides N."/>
            <person name="Mavromatis K."/>
            <person name="Pagani I."/>
            <person name="Ivanova N."/>
            <person name="Saunders E."/>
            <person name="Brettin T."/>
            <person name="Detter J.C."/>
            <person name="Han C."/>
            <person name="Tapia R."/>
            <person name="Land M."/>
            <person name="Hauser L."/>
            <person name="Markowitz V."/>
            <person name="Cheng J.-F."/>
            <person name="Hugenholtz P."/>
            <person name="Woyke T."/>
            <person name="Wu D."/>
            <person name="Eisen J.A."/>
        </authorList>
    </citation>
    <scope>NUCLEOTIDE SEQUENCE</scope>
    <source>
        <strain>ATCC 43644</strain>
    </source>
</reference>
<dbReference type="eggNOG" id="COG3119">
    <property type="taxonomic scope" value="Bacteria"/>
</dbReference>
<dbReference type="RefSeq" id="WP_013562990.1">
    <property type="nucleotide sequence ID" value="NC_014962.1"/>
</dbReference>
<keyword evidence="3" id="KW-1133">Transmembrane helix</keyword>
<keyword evidence="3" id="KW-0472">Membrane</keyword>
<dbReference type="InParanoid" id="E8R5G0"/>
<evidence type="ECO:0000256" key="2">
    <source>
        <dbReference type="ARBA" id="ARBA00022801"/>
    </source>
</evidence>
<dbReference type="KEGG" id="ipa:Isop_0104"/>
<dbReference type="InterPro" id="IPR050738">
    <property type="entry name" value="Sulfatase"/>
</dbReference>
<evidence type="ECO:0000313" key="5">
    <source>
        <dbReference type="EMBL" id="ADV60701.1"/>
    </source>
</evidence>
<dbReference type="Pfam" id="PF00884">
    <property type="entry name" value="Sulfatase"/>
    <property type="match status" value="1"/>
</dbReference>
<dbReference type="Gene3D" id="3.40.720.10">
    <property type="entry name" value="Alkaline Phosphatase, subunit A"/>
    <property type="match status" value="1"/>
</dbReference>
<dbReference type="PANTHER" id="PTHR42693">
    <property type="entry name" value="ARYLSULFATASE FAMILY MEMBER"/>
    <property type="match status" value="1"/>
</dbReference>
<feature type="transmembrane region" description="Helical" evidence="3">
    <location>
        <begin position="80"/>
        <end position="101"/>
    </location>
</feature>
<feature type="domain" description="Sulfatase N-terminal" evidence="4">
    <location>
        <begin position="255"/>
        <end position="593"/>
    </location>
</feature>
<dbReference type="OrthoDB" id="9766107at2"/>
<keyword evidence="3" id="KW-0812">Transmembrane</keyword>
<gene>
    <name evidence="5" type="ordered locus">Isop_0104</name>
</gene>
<comment type="similarity">
    <text evidence="1">Belongs to the sulfatase family.</text>
</comment>
<dbReference type="PANTHER" id="PTHR42693:SF53">
    <property type="entry name" value="ENDO-4-O-SULFATASE"/>
    <property type="match status" value="1"/>
</dbReference>
<dbReference type="InterPro" id="IPR017850">
    <property type="entry name" value="Alkaline_phosphatase_core_sf"/>
</dbReference>
<dbReference type="InterPro" id="IPR000917">
    <property type="entry name" value="Sulfatase_N"/>
</dbReference>
<feature type="transmembrane region" description="Helical" evidence="3">
    <location>
        <begin position="38"/>
        <end position="59"/>
    </location>
</feature>
<reference evidence="5 6" key="2">
    <citation type="journal article" date="2011" name="Stand. Genomic Sci.">
        <title>Complete genome sequence of Isosphaera pallida type strain (IS1B).</title>
        <authorList>
            <consortium name="US DOE Joint Genome Institute (JGI-PGF)"/>
            <person name="Goker M."/>
            <person name="Cleland D."/>
            <person name="Saunders E."/>
            <person name="Lapidus A."/>
            <person name="Nolan M."/>
            <person name="Lucas S."/>
            <person name="Hammon N."/>
            <person name="Deshpande S."/>
            <person name="Cheng J.F."/>
            <person name="Tapia R."/>
            <person name="Han C."/>
            <person name="Goodwin L."/>
            <person name="Pitluck S."/>
            <person name="Liolios K."/>
            <person name="Pagani I."/>
            <person name="Ivanova N."/>
            <person name="Mavromatis K."/>
            <person name="Pati A."/>
            <person name="Chen A."/>
            <person name="Palaniappan K."/>
            <person name="Land M."/>
            <person name="Hauser L."/>
            <person name="Chang Y.J."/>
            <person name="Jeffries C.D."/>
            <person name="Detter J.C."/>
            <person name="Beck B."/>
            <person name="Woyke T."/>
            <person name="Bristow J."/>
            <person name="Eisen J.A."/>
            <person name="Markowitz V."/>
            <person name="Hugenholtz P."/>
            <person name="Kyrpides N.C."/>
            <person name="Klenk H.P."/>
        </authorList>
    </citation>
    <scope>NUCLEOTIDE SEQUENCE [LARGE SCALE GENOMIC DNA]</scope>
    <source>
        <strain evidence="6">ATCC 43644 / DSM 9630 / IS1B</strain>
    </source>
</reference>
<keyword evidence="2" id="KW-0378">Hydrolase</keyword>
<evidence type="ECO:0000256" key="3">
    <source>
        <dbReference type="SAM" id="Phobius"/>
    </source>
</evidence>
<keyword evidence="6" id="KW-1185">Reference proteome</keyword>
<evidence type="ECO:0000256" key="1">
    <source>
        <dbReference type="ARBA" id="ARBA00008779"/>
    </source>
</evidence>
<dbReference type="AlphaFoldDB" id="E8R5G0"/>
<evidence type="ECO:0000313" key="6">
    <source>
        <dbReference type="Proteomes" id="UP000008631"/>
    </source>
</evidence>
<dbReference type="EMBL" id="CP002353">
    <property type="protein sequence ID" value="ADV60701.1"/>
    <property type="molecule type" value="Genomic_DNA"/>
</dbReference>
<dbReference type="HOGENOM" id="CLU_006332_14_1_0"/>
<protein>
    <submittedName>
        <fullName evidence="5">Sulfatase</fullName>
    </submittedName>
</protein>
<feature type="transmembrane region" description="Helical" evidence="3">
    <location>
        <begin position="107"/>
        <end position="126"/>
    </location>
</feature>